<dbReference type="RefSeq" id="WP_109640956.1">
    <property type="nucleotide sequence ID" value="NZ_QGHB01000015.1"/>
</dbReference>
<reference evidence="2 3" key="1">
    <citation type="submission" date="2018-05" db="EMBL/GenBank/DDBJ databases">
        <title>Genomic Encyclopedia of Type Strains, Phase IV (KMG-IV): sequencing the most valuable type-strain genomes for metagenomic binning, comparative biology and taxonomic classification.</title>
        <authorList>
            <person name="Goeker M."/>
        </authorList>
    </citation>
    <scope>NUCLEOTIDE SEQUENCE [LARGE SCALE GENOMIC DNA]</scope>
    <source>
        <strain evidence="2 3">DSM 45480</strain>
    </source>
</reference>
<dbReference type="SUPFAM" id="SSF52200">
    <property type="entry name" value="Toll/Interleukin receptor TIR domain"/>
    <property type="match status" value="1"/>
</dbReference>
<organism evidence="2 3">
    <name type="scientific">Lentzea atacamensis</name>
    <dbReference type="NCBI Taxonomy" id="531938"/>
    <lineage>
        <taxon>Bacteria</taxon>
        <taxon>Bacillati</taxon>
        <taxon>Actinomycetota</taxon>
        <taxon>Actinomycetes</taxon>
        <taxon>Pseudonocardiales</taxon>
        <taxon>Pseudonocardiaceae</taxon>
        <taxon>Lentzea</taxon>
    </lineage>
</organism>
<sequence length="530" mass="58970">MNGLFISYSNSDGGAVASALVAGLRSRGFDVWWDGDLLSVRPLAITSWMEEGFRDRTVLVVVSPDYLKALESNDFVERKGIRYEARLLRHKLYHHSEAYRCGVVPVVPPRFDKNLLPAVLQPLVIHTFDPDTGAGIEVLAKALTSAGGVEGGVTMSVEPSTTSPTVREMLRDLEDLDPAEPAAHALASRLVEIGEGDIELARSFDSVVGAAKAHGDVDLVRRTSEMCLRTLSATERLRGEGPLEAKILVEGQAWYLLREHRLVRAAAVAEEGTKIAEKYRDVYTAARGILCHATVFLRMAAEGVAFDRDFYLRKSELLLLQAIDRFSTISGCASEEIGMCASLCAEWWLSRYKQSGDRTDLLVAMQKAKTAEALLPPGGERYSWLMVLRARLCHAARKYNDGKELVTDVIEADAYPEVVARSHQVRAELSLGSRDKASAVRDLLVAEEKFRALGYDYAAATCWWSIARLDPARITDVRLTAADIDELDDLTPDPRARRRAVLEYERASARRFGRRCPPDWRFLVDRVRYA</sequence>
<evidence type="ECO:0000313" key="3">
    <source>
        <dbReference type="Proteomes" id="UP000246005"/>
    </source>
</evidence>
<dbReference type="InterPro" id="IPR000157">
    <property type="entry name" value="TIR_dom"/>
</dbReference>
<dbReference type="EMBL" id="QGHB01000015">
    <property type="protein sequence ID" value="PWK81974.1"/>
    <property type="molecule type" value="Genomic_DNA"/>
</dbReference>
<dbReference type="PROSITE" id="PS50104">
    <property type="entry name" value="TIR"/>
    <property type="match status" value="1"/>
</dbReference>
<accession>A0A316HP65</accession>
<dbReference type="InterPro" id="IPR035897">
    <property type="entry name" value="Toll_tir_struct_dom_sf"/>
</dbReference>
<dbReference type="Proteomes" id="UP000246005">
    <property type="component" value="Unassembled WGS sequence"/>
</dbReference>
<comment type="caution">
    <text evidence="2">The sequence shown here is derived from an EMBL/GenBank/DDBJ whole genome shotgun (WGS) entry which is preliminary data.</text>
</comment>
<dbReference type="Pfam" id="PF13676">
    <property type="entry name" value="TIR_2"/>
    <property type="match status" value="1"/>
</dbReference>
<dbReference type="AlphaFoldDB" id="A0A316HP65"/>
<name>A0A316HP65_9PSEU</name>
<protein>
    <submittedName>
        <fullName evidence="2">TIR domain-containing protein</fullName>
    </submittedName>
</protein>
<evidence type="ECO:0000259" key="1">
    <source>
        <dbReference type="PROSITE" id="PS50104"/>
    </source>
</evidence>
<dbReference type="Gene3D" id="3.40.50.10140">
    <property type="entry name" value="Toll/interleukin-1 receptor homology (TIR) domain"/>
    <property type="match status" value="1"/>
</dbReference>
<feature type="domain" description="TIR" evidence="1">
    <location>
        <begin position="1"/>
        <end position="147"/>
    </location>
</feature>
<dbReference type="GO" id="GO:0007165">
    <property type="term" value="P:signal transduction"/>
    <property type="evidence" value="ECO:0007669"/>
    <property type="project" value="InterPro"/>
</dbReference>
<proteinExistence type="predicted"/>
<evidence type="ECO:0000313" key="2">
    <source>
        <dbReference type="EMBL" id="PWK81974.1"/>
    </source>
</evidence>
<gene>
    <name evidence="2" type="ORF">C8D88_11590</name>
</gene>